<evidence type="ECO:0000256" key="4">
    <source>
        <dbReference type="ARBA" id="ARBA00032407"/>
    </source>
</evidence>
<dbReference type="PROSITE" id="PS51671">
    <property type="entry name" value="ACT"/>
    <property type="match status" value="1"/>
</dbReference>
<dbReference type="CDD" id="cd04876">
    <property type="entry name" value="ACT_RelA-SpoT"/>
    <property type="match status" value="1"/>
</dbReference>
<dbReference type="SUPFAM" id="SSF109604">
    <property type="entry name" value="HD-domain/PDEase-like"/>
    <property type="match status" value="1"/>
</dbReference>
<dbReference type="FunFam" id="1.10.3210.10:FF:000001">
    <property type="entry name" value="GTP pyrophosphokinase RelA"/>
    <property type="match status" value="1"/>
</dbReference>
<dbReference type="InterPro" id="IPR045600">
    <property type="entry name" value="RelA/SpoT_AH_RIS"/>
</dbReference>
<proteinExistence type="inferred from homology"/>
<dbReference type="FunFam" id="3.30.460.10:FF:000001">
    <property type="entry name" value="GTP pyrophosphokinase RelA"/>
    <property type="match status" value="1"/>
</dbReference>
<organism evidence="10 11">
    <name type="scientific">Sphingomonas aerolata</name>
    <dbReference type="NCBI Taxonomy" id="185951"/>
    <lineage>
        <taxon>Bacteria</taxon>
        <taxon>Pseudomonadati</taxon>
        <taxon>Pseudomonadota</taxon>
        <taxon>Alphaproteobacteria</taxon>
        <taxon>Sphingomonadales</taxon>
        <taxon>Sphingomonadaceae</taxon>
        <taxon>Sphingomonas</taxon>
    </lineage>
</organism>
<comment type="similarity">
    <text evidence="6">Belongs to the relA/spoT family.</text>
</comment>
<dbReference type="SUPFAM" id="SSF55021">
    <property type="entry name" value="ACT-like"/>
    <property type="match status" value="1"/>
</dbReference>
<dbReference type="PROSITE" id="PS51880">
    <property type="entry name" value="TGS"/>
    <property type="match status" value="1"/>
</dbReference>
<evidence type="ECO:0000313" key="10">
    <source>
        <dbReference type="EMBL" id="PTM47607.1"/>
    </source>
</evidence>
<dbReference type="SMART" id="SM00471">
    <property type="entry name" value="HDc"/>
    <property type="match status" value="1"/>
</dbReference>
<dbReference type="InterPro" id="IPR043519">
    <property type="entry name" value="NT_sf"/>
</dbReference>
<dbReference type="Pfam" id="PF04607">
    <property type="entry name" value="RelA_SpoT"/>
    <property type="match status" value="1"/>
</dbReference>
<dbReference type="InterPro" id="IPR045865">
    <property type="entry name" value="ACT-like_dom_sf"/>
</dbReference>
<dbReference type="GO" id="GO:0005886">
    <property type="term" value="C:plasma membrane"/>
    <property type="evidence" value="ECO:0007669"/>
    <property type="project" value="TreeGrafter"/>
</dbReference>
<feature type="domain" description="HD" evidence="8">
    <location>
        <begin position="72"/>
        <end position="171"/>
    </location>
</feature>
<dbReference type="EMBL" id="PZZN01000001">
    <property type="protein sequence ID" value="PTM47607.1"/>
    <property type="molecule type" value="Genomic_DNA"/>
</dbReference>
<dbReference type="GO" id="GO:0042594">
    <property type="term" value="P:response to starvation"/>
    <property type="evidence" value="ECO:0007669"/>
    <property type="project" value="TreeGrafter"/>
</dbReference>
<dbReference type="SUPFAM" id="SSF81271">
    <property type="entry name" value="TGS-like"/>
    <property type="match status" value="1"/>
</dbReference>
<dbReference type="InterPro" id="IPR004811">
    <property type="entry name" value="RelA/Spo_fam"/>
</dbReference>
<evidence type="ECO:0000259" key="8">
    <source>
        <dbReference type="PROSITE" id="PS51831"/>
    </source>
</evidence>
<dbReference type="InterPro" id="IPR033655">
    <property type="entry name" value="TGS_RelA/SpoT"/>
</dbReference>
<dbReference type="InterPro" id="IPR012675">
    <property type="entry name" value="Beta-grasp_dom_sf"/>
</dbReference>
<dbReference type="Pfam" id="PF02824">
    <property type="entry name" value="TGS"/>
    <property type="match status" value="1"/>
</dbReference>
<keyword evidence="11" id="KW-1185">Reference proteome</keyword>
<dbReference type="PROSITE" id="PS51831">
    <property type="entry name" value="HD"/>
    <property type="match status" value="1"/>
</dbReference>
<dbReference type="Pfam" id="PF19296">
    <property type="entry name" value="RelA_AH_RIS"/>
    <property type="match status" value="2"/>
</dbReference>
<dbReference type="EC" id="2.7.6.5" evidence="1"/>
<feature type="domain" description="ACT" evidence="7">
    <location>
        <begin position="661"/>
        <end position="733"/>
    </location>
</feature>
<reference evidence="10 11" key="1">
    <citation type="submission" date="2018-04" db="EMBL/GenBank/DDBJ databases">
        <title>Genomic Encyclopedia of Type Strains, Phase III (KMG-III): the genomes of soil and plant-associated and newly described type strains.</title>
        <authorList>
            <person name="Whitman W."/>
        </authorList>
    </citation>
    <scope>NUCLEOTIDE SEQUENCE [LARGE SCALE GENOMIC DNA]</scope>
    <source>
        <strain evidence="10 11">NW12</strain>
    </source>
</reference>
<accession>A0A2T4YUY2</accession>
<evidence type="ECO:0000256" key="6">
    <source>
        <dbReference type="RuleBase" id="RU003847"/>
    </source>
</evidence>
<evidence type="ECO:0000259" key="9">
    <source>
        <dbReference type="PROSITE" id="PS51880"/>
    </source>
</evidence>
<dbReference type="Gene3D" id="3.10.20.30">
    <property type="match status" value="1"/>
</dbReference>
<dbReference type="Pfam" id="PF13291">
    <property type="entry name" value="ACT_4"/>
    <property type="match status" value="1"/>
</dbReference>
<dbReference type="Pfam" id="PF13328">
    <property type="entry name" value="HD_4"/>
    <property type="match status" value="1"/>
</dbReference>
<evidence type="ECO:0000256" key="1">
    <source>
        <dbReference type="ARBA" id="ARBA00013251"/>
    </source>
</evidence>
<dbReference type="Gene3D" id="3.30.460.10">
    <property type="entry name" value="Beta Polymerase, domain 2"/>
    <property type="match status" value="1"/>
</dbReference>
<dbReference type="CDD" id="cd05399">
    <property type="entry name" value="NT_Rel-Spo_like"/>
    <property type="match status" value="1"/>
</dbReference>
<dbReference type="InterPro" id="IPR002912">
    <property type="entry name" value="ACT_dom"/>
</dbReference>
<dbReference type="SUPFAM" id="SSF81301">
    <property type="entry name" value="Nucleotidyltransferase"/>
    <property type="match status" value="1"/>
</dbReference>
<comment type="caution">
    <text evidence="10">The sequence shown here is derived from an EMBL/GenBank/DDBJ whole genome shotgun (WGS) entry which is preliminary data.</text>
</comment>
<dbReference type="Proteomes" id="UP000240996">
    <property type="component" value="Unassembled WGS sequence"/>
</dbReference>
<protein>
    <recommendedName>
        <fullName evidence="2">GTP pyrophosphokinase rsh</fullName>
        <ecNumber evidence="1">2.7.6.5</ecNumber>
    </recommendedName>
    <alternativeName>
        <fullName evidence="4">(p)ppGpp synthase</fullName>
    </alternativeName>
    <alternativeName>
        <fullName evidence="3">ATP:GTP 3'-pyrophosphotransferase</fullName>
    </alternativeName>
</protein>
<comment type="function">
    <text evidence="6">In eubacteria ppGpp (guanosine 3'-diphosphate 5'-diphosphate) is a mediator of the stringent response that coordinates a variety of cellular activities in response to changes in nutritional abundance.</text>
</comment>
<dbReference type="InterPro" id="IPR004095">
    <property type="entry name" value="TGS"/>
</dbReference>
<sequence>MRSSSASITVTGRFWLQSNTLRPHLCRVLRQYELVDRVLDYDPDADEALLNRAYVFSMQAHGSQKRASGDPYFSHPIEVAGILTDLHLDDETIATAILHDTIEDTVATPEEITRLFGPSVARLVDGVTKLSKIEAQTENERAAENLRKFLLAMSDDIRVLLVKLADRLHNMRTLHHIAKPEKRRRIAKETMDIYAPLAERIGMYEFMREMQTLAFEQIEPEASESINRRLEQLKDGDGNRIAKIASGLKLVLSRAGIEAEVAGREKHPYSIFRKMSERHINFEQLSDVMAFRAIVPTEADCYAALGIIHQRWPMVPGRFKDYISTPKRNGYRSLHTSVIHADNARIEIQIRTEAMHAQAEFGLAAHWAYKQKSGGQTIGGGEHQVSWIRDLVEILDTAESPEELLEHTRMAMYADRIFAFTPKGELIQLPKGATPIDFAYAVHTDLGDQAVGAKIDGRVVPLSTVIENGNQVQILRSKGQSPQPHWLNVATTGKALAAIRRHLRHKERVEQEALGRTLFDDIASRLPAPIGPDATEPALKRLKFADEGALMVAIARRTVSDEQVMEALMPGSTGADLGHAVAPQSSAISIKGLTPGVAYDLATCCHPVPGDRIVGLRRPDAGIEVHAIDCRVLAELAERTENETDWVDVAWGEKTEGAVARISVMVKNEPGSLGVVASIIGTHMANIINLRLDTRDTSFHTNEIDVEVHDIQQLMRLMAGLRAADAVNTVERV</sequence>
<dbReference type="FunFam" id="3.10.20.30:FF:000002">
    <property type="entry name" value="GTP pyrophosphokinase (RelA/SpoT)"/>
    <property type="match status" value="1"/>
</dbReference>
<gene>
    <name evidence="10" type="ORF">C8J24_1006</name>
</gene>
<dbReference type="InterPro" id="IPR012676">
    <property type="entry name" value="TGS-like"/>
</dbReference>
<dbReference type="GO" id="GO:0008893">
    <property type="term" value="F:guanosine-3',5'-bis(diphosphate) 3'-diphosphatase activity"/>
    <property type="evidence" value="ECO:0007669"/>
    <property type="project" value="TreeGrafter"/>
</dbReference>
<dbReference type="Gene3D" id="3.30.70.260">
    <property type="match status" value="1"/>
</dbReference>
<name>A0A2T4YUY2_9SPHN</name>
<dbReference type="GO" id="GO:0008728">
    <property type="term" value="F:GTP diphosphokinase activity"/>
    <property type="evidence" value="ECO:0007669"/>
    <property type="project" value="UniProtKB-EC"/>
</dbReference>
<dbReference type="AlphaFoldDB" id="A0A2T4YUY2"/>
<comment type="catalytic activity">
    <reaction evidence="5">
        <text>GTP + ATP = guanosine 3'-diphosphate 5'-triphosphate + AMP</text>
        <dbReference type="Rhea" id="RHEA:22088"/>
        <dbReference type="ChEBI" id="CHEBI:30616"/>
        <dbReference type="ChEBI" id="CHEBI:37565"/>
        <dbReference type="ChEBI" id="CHEBI:142410"/>
        <dbReference type="ChEBI" id="CHEBI:456215"/>
        <dbReference type="EC" id="2.7.6.5"/>
    </reaction>
</comment>
<dbReference type="Gene3D" id="1.10.3210.10">
    <property type="entry name" value="Hypothetical protein af1432"/>
    <property type="match status" value="1"/>
</dbReference>
<evidence type="ECO:0000256" key="3">
    <source>
        <dbReference type="ARBA" id="ARBA00029754"/>
    </source>
</evidence>
<dbReference type="CDD" id="cd01668">
    <property type="entry name" value="TGS_RSH"/>
    <property type="match status" value="1"/>
</dbReference>
<feature type="domain" description="TGS" evidence="9">
    <location>
        <begin position="415"/>
        <end position="476"/>
    </location>
</feature>
<dbReference type="GO" id="GO:0015969">
    <property type="term" value="P:guanosine tetraphosphate metabolic process"/>
    <property type="evidence" value="ECO:0007669"/>
    <property type="project" value="InterPro"/>
</dbReference>
<dbReference type="GO" id="GO:0015949">
    <property type="term" value="P:nucleobase-containing small molecule interconversion"/>
    <property type="evidence" value="ECO:0007669"/>
    <property type="project" value="UniProtKB-ARBA"/>
</dbReference>
<dbReference type="PANTHER" id="PTHR21262">
    <property type="entry name" value="GUANOSINE-3',5'-BIS DIPHOSPHATE 3'-PYROPHOSPHOHYDROLASE"/>
    <property type="match status" value="1"/>
</dbReference>
<evidence type="ECO:0000256" key="5">
    <source>
        <dbReference type="ARBA" id="ARBA00048244"/>
    </source>
</evidence>
<dbReference type="PANTHER" id="PTHR21262:SF36">
    <property type="entry name" value="BIFUNCTIONAL (P)PPGPP SYNTHASE_HYDROLASE SPOT"/>
    <property type="match status" value="1"/>
</dbReference>
<dbReference type="SMART" id="SM00954">
    <property type="entry name" value="RelA_SpoT"/>
    <property type="match status" value="1"/>
</dbReference>
<dbReference type="NCBIfam" id="TIGR00691">
    <property type="entry name" value="spoT_relA"/>
    <property type="match status" value="1"/>
</dbReference>
<evidence type="ECO:0000259" key="7">
    <source>
        <dbReference type="PROSITE" id="PS51671"/>
    </source>
</evidence>
<dbReference type="CDD" id="cd00077">
    <property type="entry name" value="HDc"/>
    <property type="match status" value="1"/>
</dbReference>
<dbReference type="InterPro" id="IPR003607">
    <property type="entry name" value="HD/PDEase_dom"/>
</dbReference>
<dbReference type="InterPro" id="IPR007685">
    <property type="entry name" value="RelA_SpoT"/>
</dbReference>
<evidence type="ECO:0000256" key="2">
    <source>
        <dbReference type="ARBA" id="ARBA00014315"/>
    </source>
</evidence>
<evidence type="ECO:0000313" key="11">
    <source>
        <dbReference type="Proteomes" id="UP000240996"/>
    </source>
</evidence>
<dbReference type="InterPro" id="IPR006674">
    <property type="entry name" value="HD_domain"/>
</dbReference>